<gene>
    <name evidence="3" type="ORF">FC98_GL002420</name>
</gene>
<dbReference type="AlphaFoldDB" id="A0A0R1NW41"/>
<proteinExistence type="predicted"/>
<accession>A0A0R1NW41</accession>
<keyword evidence="1" id="KW-1133">Transmembrane helix</keyword>
<protein>
    <recommendedName>
        <fullName evidence="2">LiaF transmembrane domain-containing protein</fullName>
    </recommendedName>
</protein>
<evidence type="ECO:0000313" key="3">
    <source>
        <dbReference type="EMBL" id="KRL22532.1"/>
    </source>
</evidence>
<feature type="domain" description="LiaF transmembrane" evidence="2">
    <location>
        <begin position="10"/>
        <end position="107"/>
    </location>
</feature>
<dbReference type="RefSeq" id="WP_008856021.1">
    <property type="nucleotide sequence ID" value="NZ_AZEB01000006.1"/>
</dbReference>
<feature type="transmembrane region" description="Helical" evidence="1">
    <location>
        <begin position="36"/>
        <end position="54"/>
    </location>
</feature>
<dbReference type="Pfam" id="PF22570">
    <property type="entry name" value="LiaF-TM"/>
    <property type="match status" value="1"/>
</dbReference>
<evidence type="ECO:0000313" key="4">
    <source>
        <dbReference type="Proteomes" id="UP000051439"/>
    </source>
</evidence>
<dbReference type="EMBL" id="AZEB01000006">
    <property type="protein sequence ID" value="KRL22532.1"/>
    <property type="molecule type" value="Genomic_DNA"/>
</dbReference>
<comment type="caution">
    <text evidence="3">The sequence shown here is derived from an EMBL/GenBank/DDBJ whole genome shotgun (WGS) entry which is preliminary data.</text>
</comment>
<evidence type="ECO:0000259" key="2">
    <source>
        <dbReference type="Pfam" id="PF22570"/>
    </source>
</evidence>
<reference evidence="3 4" key="1">
    <citation type="journal article" date="2015" name="Genome Announc.">
        <title>Expanding the biotechnology potential of lactobacilli through comparative genomics of 213 strains and associated genera.</title>
        <authorList>
            <person name="Sun Z."/>
            <person name="Harris H.M."/>
            <person name="McCann A."/>
            <person name="Guo C."/>
            <person name="Argimon S."/>
            <person name="Zhang W."/>
            <person name="Yang X."/>
            <person name="Jeffery I.B."/>
            <person name="Cooney J.C."/>
            <person name="Kagawa T.F."/>
            <person name="Liu W."/>
            <person name="Song Y."/>
            <person name="Salvetti E."/>
            <person name="Wrobel A."/>
            <person name="Rasinkangas P."/>
            <person name="Parkhill J."/>
            <person name="Rea M.C."/>
            <person name="O'Sullivan O."/>
            <person name="Ritari J."/>
            <person name="Douillard F.P."/>
            <person name="Paul Ross R."/>
            <person name="Yang R."/>
            <person name="Briner A.E."/>
            <person name="Felis G.E."/>
            <person name="de Vos W.M."/>
            <person name="Barrangou R."/>
            <person name="Klaenhammer T.R."/>
            <person name="Caufield P.W."/>
            <person name="Cui Y."/>
            <person name="Zhang H."/>
            <person name="O'Toole P.W."/>
        </authorList>
    </citation>
    <scope>NUCLEOTIDE SEQUENCE [LARGE SCALE GENOMIC DNA]</scope>
    <source>
        <strain evidence="3 4">DSM 19906</strain>
    </source>
</reference>
<organism evidence="3 4">
    <name type="scientific">Lentilactobacillus kisonensis DSM 19906 = JCM 15041</name>
    <dbReference type="NCBI Taxonomy" id="1423766"/>
    <lineage>
        <taxon>Bacteria</taxon>
        <taxon>Bacillati</taxon>
        <taxon>Bacillota</taxon>
        <taxon>Bacilli</taxon>
        <taxon>Lactobacillales</taxon>
        <taxon>Lactobacillaceae</taxon>
        <taxon>Lentilactobacillus</taxon>
    </lineage>
</organism>
<feature type="transmembrane region" description="Helical" evidence="1">
    <location>
        <begin position="9"/>
        <end position="30"/>
    </location>
</feature>
<dbReference type="InterPro" id="IPR054331">
    <property type="entry name" value="LiaF_TM"/>
</dbReference>
<evidence type="ECO:0000256" key="1">
    <source>
        <dbReference type="SAM" id="Phobius"/>
    </source>
</evidence>
<dbReference type="PATRIC" id="fig|1423766.4.peg.2512"/>
<keyword evidence="1" id="KW-0472">Membrane</keyword>
<feature type="transmembrane region" description="Helical" evidence="1">
    <location>
        <begin position="84"/>
        <end position="101"/>
    </location>
</feature>
<dbReference type="Proteomes" id="UP000051439">
    <property type="component" value="Unassembled WGS sequence"/>
</dbReference>
<sequence>MSRINKHQLIVGIAFLAGAISWLGVSMGWLNFKISVTTIVLTIILAIVLLSSLVDRSIAGTVFSLAFLSMLYAGPLGITHLVPWSILGIALLITIGLSIIFHPKRRWHRWSDWIDYDGRDGDYAEVDDEINTGNQSDSVIDTTMSDTVRYIESDDFKQVRIHASMGGVKAYFDKAVIIGDSAKIQVEGYMCDIKLFVPKDWEIINHINPNMSGVEIINNNQPHEGPKVYLTGKLNLGNLQVYYI</sequence>
<name>A0A0R1NW41_9LACO</name>
<keyword evidence="1" id="KW-0812">Transmembrane</keyword>
<keyword evidence="4" id="KW-1185">Reference proteome</keyword>
<feature type="transmembrane region" description="Helical" evidence="1">
    <location>
        <begin position="61"/>
        <end position="78"/>
    </location>
</feature>